<evidence type="ECO:0000259" key="1">
    <source>
        <dbReference type="Pfam" id="PF02371"/>
    </source>
</evidence>
<dbReference type="EMBL" id="VTZN01000199">
    <property type="protein sequence ID" value="KAA1247403.1"/>
    <property type="molecule type" value="Genomic_DNA"/>
</dbReference>
<dbReference type="GO" id="GO:0003677">
    <property type="term" value="F:DNA binding"/>
    <property type="evidence" value="ECO:0007669"/>
    <property type="project" value="InterPro"/>
</dbReference>
<comment type="caution">
    <text evidence="2">The sequence shown here is derived from an EMBL/GenBank/DDBJ whole genome shotgun (WGS) entry which is preliminary data.</text>
</comment>
<dbReference type="InterPro" id="IPR003346">
    <property type="entry name" value="Transposase_20"/>
</dbReference>
<reference evidence="2 3" key="1">
    <citation type="submission" date="2019-09" db="EMBL/GenBank/DDBJ databases">
        <title>Report of infection by Mycobacterium simiae a patient suffering from pulmonary tuberculosis.</title>
        <authorList>
            <person name="Mohanty P.S."/>
            <person name="Bansal A.K."/>
            <person name="Singh H."/>
            <person name="Sharma S."/>
            <person name="Patil S.A."/>
            <person name="Upadhaya P."/>
            <person name="Singh P.K."/>
            <person name="Kumar D."/>
            <person name="Kumar S."/>
            <person name="Singh R.K."/>
            <person name="Chaudhary B."/>
        </authorList>
    </citation>
    <scope>NUCLEOTIDE SEQUENCE [LARGE SCALE GENOMIC DNA]</scope>
    <source>
        <strain evidence="2 3">JAL-560-SIM</strain>
    </source>
</reference>
<dbReference type="RefSeq" id="WP_149656012.1">
    <property type="nucleotide sequence ID" value="NZ_VTZN01000199.1"/>
</dbReference>
<dbReference type="GO" id="GO:0006313">
    <property type="term" value="P:DNA transposition"/>
    <property type="evidence" value="ECO:0007669"/>
    <property type="project" value="InterPro"/>
</dbReference>
<dbReference type="AlphaFoldDB" id="A0A5B1BIW6"/>
<evidence type="ECO:0000313" key="2">
    <source>
        <dbReference type="EMBL" id="KAA1247403.1"/>
    </source>
</evidence>
<gene>
    <name evidence="2" type="ORF">F0Q45_22430</name>
</gene>
<sequence>RAAECIIAEIGVDMPLFGSWARLASWAGPCLGHHESADKHQSGRSRPGAMWLAATLAQGSDAAGRSKGSY</sequence>
<evidence type="ECO:0000313" key="3">
    <source>
        <dbReference type="Proteomes" id="UP000324701"/>
    </source>
</evidence>
<name>A0A5B1BIW6_MYCSI</name>
<proteinExistence type="predicted"/>
<dbReference type="Proteomes" id="UP000324701">
    <property type="component" value="Unassembled WGS sequence"/>
</dbReference>
<protein>
    <submittedName>
        <fullName evidence="2">IS110 family transposase</fullName>
    </submittedName>
</protein>
<dbReference type="Pfam" id="PF02371">
    <property type="entry name" value="Transposase_20"/>
    <property type="match status" value="1"/>
</dbReference>
<feature type="domain" description="Transposase IS116/IS110/IS902 C-terminal" evidence="1">
    <location>
        <begin position="5"/>
        <end position="63"/>
    </location>
</feature>
<organism evidence="2 3">
    <name type="scientific">Mycobacterium simiae</name>
    <name type="common">Mycobacterium habana</name>
    <dbReference type="NCBI Taxonomy" id="1784"/>
    <lineage>
        <taxon>Bacteria</taxon>
        <taxon>Bacillati</taxon>
        <taxon>Actinomycetota</taxon>
        <taxon>Actinomycetes</taxon>
        <taxon>Mycobacteriales</taxon>
        <taxon>Mycobacteriaceae</taxon>
        <taxon>Mycobacterium</taxon>
        <taxon>Mycobacterium simiae complex</taxon>
    </lineage>
</organism>
<keyword evidence="3" id="KW-1185">Reference proteome</keyword>
<feature type="non-terminal residue" evidence="2">
    <location>
        <position position="1"/>
    </location>
</feature>
<dbReference type="OrthoDB" id="9815354at2"/>
<accession>A0A5B1BIW6</accession>
<dbReference type="GO" id="GO:0004803">
    <property type="term" value="F:transposase activity"/>
    <property type="evidence" value="ECO:0007669"/>
    <property type="project" value="InterPro"/>
</dbReference>